<keyword evidence="1" id="KW-0812">Transmembrane</keyword>
<evidence type="ECO:0008006" key="3">
    <source>
        <dbReference type="Google" id="ProtNLM"/>
    </source>
</evidence>
<comment type="caution">
    <text evidence="2">The sequence shown here is derived from an EMBL/GenBank/DDBJ whole genome shotgun (WGS) entry which is preliminary data.</text>
</comment>
<dbReference type="EMBL" id="JACGWJ010000024">
    <property type="protein sequence ID" value="KAL0319922.1"/>
    <property type="molecule type" value="Genomic_DNA"/>
</dbReference>
<reference evidence="2" key="2">
    <citation type="journal article" date="2024" name="Plant">
        <title>Genomic evolution and insights into agronomic trait innovations of Sesamum species.</title>
        <authorList>
            <person name="Miao H."/>
            <person name="Wang L."/>
            <person name="Qu L."/>
            <person name="Liu H."/>
            <person name="Sun Y."/>
            <person name="Le M."/>
            <person name="Wang Q."/>
            <person name="Wei S."/>
            <person name="Zheng Y."/>
            <person name="Lin W."/>
            <person name="Duan Y."/>
            <person name="Cao H."/>
            <person name="Xiong S."/>
            <person name="Wang X."/>
            <person name="Wei L."/>
            <person name="Li C."/>
            <person name="Ma Q."/>
            <person name="Ju M."/>
            <person name="Zhao R."/>
            <person name="Li G."/>
            <person name="Mu C."/>
            <person name="Tian Q."/>
            <person name="Mei H."/>
            <person name="Zhang T."/>
            <person name="Gao T."/>
            <person name="Zhang H."/>
        </authorList>
    </citation>
    <scope>NUCLEOTIDE SEQUENCE</scope>
    <source>
        <strain evidence="2">G02</strain>
    </source>
</reference>
<keyword evidence="1" id="KW-0472">Membrane</keyword>
<gene>
    <name evidence="2" type="ORF">Sradi_5253700</name>
</gene>
<organism evidence="2">
    <name type="scientific">Sesamum radiatum</name>
    <name type="common">Black benniseed</name>
    <dbReference type="NCBI Taxonomy" id="300843"/>
    <lineage>
        <taxon>Eukaryota</taxon>
        <taxon>Viridiplantae</taxon>
        <taxon>Streptophyta</taxon>
        <taxon>Embryophyta</taxon>
        <taxon>Tracheophyta</taxon>
        <taxon>Spermatophyta</taxon>
        <taxon>Magnoliopsida</taxon>
        <taxon>eudicotyledons</taxon>
        <taxon>Gunneridae</taxon>
        <taxon>Pentapetalae</taxon>
        <taxon>asterids</taxon>
        <taxon>lamiids</taxon>
        <taxon>Lamiales</taxon>
        <taxon>Pedaliaceae</taxon>
        <taxon>Sesamum</taxon>
    </lineage>
</organism>
<reference evidence="2" key="1">
    <citation type="submission" date="2020-06" db="EMBL/GenBank/DDBJ databases">
        <authorList>
            <person name="Li T."/>
            <person name="Hu X."/>
            <person name="Zhang T."/>
            <person name="Song X."/>
            <person name="Zhang H."/>
            <person name="Dai N."/>
            <person name="Sheng W."/>
            <person name="Hou X."/>
            <person name="Wei L."/>
        </authorList>
    </citation>
    <scope>NUCLEOTIDE SEQUENCE</scope>
    <source>
        <strain evidence="2">G02</strain>
        <tissue evidence="2">Leaf</tissue>
    </source>
</reference>
<feature type="transmembrane region" description="Helical" evidence="1">
    <location>
        <begin position="223"/>
        <end position="247"/>
    </location>
</feature>
<keyword evidence="1" id="KW-1133">Transmembrane helix</keyword>
<dbReference type="AlphaFoldDB" id="A0AAW2LL02"/>
<proteinExistence type="predicted"/>
<name>A0AAW2LL02_SESRA</name>
<evidence type="ECO:0000256" key="1">
    <source>
        <dbReference type="SAM" id="Phobius"/>
    </source>
</evidence>
<evidence type="ECO:0000313" key="2">
    <source>
        <dbReference type="EMBL" id="KAL0319922.1"/>
    </source>
</evidence>
<sequence>MVAMELLRAGCRWRMGTDHSISIWKDPWFPCTPSFGDITPKPSNCPMLNVSDLMLEDILEYNIGVISSLFWPEERDLILQIPLSLGVVSNLLVWHCSSNGIFSIRRAYHLALSLDSPAGSSDGHWDTRLWRVVCRAYIRNKVKVWAVSRLHWYDIDAHVLSMEQWFYGLNLKLAQKDFILPLQVVDFAHNYLLAFLCRSPKVLNTKSVHQSSWHLPRRFRLKLILMEAFLMEVGHWVLVSLLVMLWIRQRSHRRHLRQGKPFALPGGINGIKWFLRAIAKTLLCSSKLLCI</sequence>
<accession>A0AAW2LL02</accession>
<protein>
    <recommendedName>
        <fullName evidence="3">Reverse transcriptase zinc-binding domain-containing protein</fullName>
    </recommendedName>
</protein>